<evidence type="ECO:0000313" key="8">
    <source>
        <dbReference type="EMBL" id="KAG2405284.1"/>
    </source>
</evidence>
<dbReference type="PANTHER" id="PTHR31113:SF5">
    <property type="entry name" value="OS04G0405700 PROTEIN"/>
    <property type="match status" value="1"/>
</dbReference>
<feature type="transmembrane region" description="Helical" evidence="7">
    <location>
        <begin position="244"/>
        <end position="275"/>
    </location>
</feature>
<keyword evidence="5 7" id="KW-0472">Membrane</keyword>
<reference evidence="8 9" key="1">
    <citation type="submission" date="2020-05" db="EMBL/GenBank/DDBJ databases">
        <title>Vigna angularis (adzuki bean) Var. LongXiaoDou No. 4 denovo assembly.</title>
        <authorList>
            <person name="Xiang H."/>
        </authorList>
    </citation>
    <scope>NUCLEOTIDE SEQUENCE [LARGE SCALE GENOMIC DNA]</scope>
    <source>
        <tissue evidence="8">Leaf</tissue>
    </source>
</reference>
<accession>A0A8T0L029</accession>
<evidence type="ECO:0000256" key="3">
    <source>
        <dbReference type="ARBA" id="ARBA00022692"/>
    </source>
</evidence>
<evidence type="ECO:0000256" key="4">
    <source>
        <dbReference type="ARBA" id="ARBA00022989"/>
    </source>
</evidence>
<dbReference type="InterPro" id="IPR007749">
    <property type="entry name" value="DUF677"/>
</dbReference>
<keyword evidence="4 7" id="KW-1133">Transmembrane helix</keyword>
<dbReference type="PANTHER" id="PTHR31113">
    <property type="entry name" value="UPF0496 PROTEIN 3-RELATED"/>
    <property type="match status" value="1"/>
</dbReference>
<dbReference type="AlphaFoldDB" id="A0A8T0L029"/>
<feature type="compositionally biased region" description="Acidic residues" evidence="6">
    <location>
        <begin position="44"/>
        <end position="61"/>
    </location>
</feature>
<gene>
    <name evidence="8" type="ORF">HKW66_Vig0045390</name>
</gene>
<evidence type="ECO:0000256" key="7">
    <source>
        <dbReference type="SAM" id="Phobius"/>
    </source>
</evidence>
<evidence type="ECO:0000256" key="2">
    <source>
        <dbReference type="ARBA" id="ARBA00009074"/>
    </source>
</evidence>
<comment type="subcellular location">
    <subcellularLocation>
        <location evidence="1">Membrane</location>
    </subcellularLocation>
</comment>
<feature type="region of interest" description="Disordered" evidence="6">
    <location>
        <begin position="22"/>
        <end position="68"/>
    </location>
</feature>
<dbReference type="EMBL" id="JABFOF010000002">
    <property type="protein sequence ID" value="KAG2405284.1"/>
    <property type="molecule type" value="Genomic_DNA"/>
</dbReference>
<evidence type="ECO:0000256" key="6">
    <source>
        <dbReference type="SAM" id="MobiDB-lite"/>
    </source>
</evidence>
<dbReference type="GO" id="GO:0016020">
    <property type="term" value="C:membrane"/>
    <property type="evidence" value="ECO:0007669"/>
    <property type="project" value="UniProtKB-SubCell"/>
</dbReference>
<keyword evidence="3 7" id="KW-0812">Transmembrane</keyword>
<proteinExistence type="inferred from homology"/>
<comment type="similarity">
    <text evidence="2">Belongs to the UPF0496 family.</text>
</comment>
<protein>
    <submittedName>
        <fullName evidence="8">UPF0496 protein</fullName>
    </submittedName>
</protein>
<comment type="caution">
    <text evidence="8">The sequence shown here is derived from an EMBL/GenBank/DDBJ whole genome shotgun (WGS) entry which is preliminary data.</text>
</comment>
<evidence type="ECO:0000256" key="1">
    <source>
        <dbReference type="ARBA" id="ARBA00004370"/>
    </source>
</evidence>
<sequence length="385" mass="43232">MRFMVAALGSAVDARRTWNYVRPSTPNTNASIPTPSNSQGNSTEVEESEEGEEEDEEDEDASTASLNVSTEFLRAVQAPSYNEIRSIIQAPPPVHHPHDEDSHHRYLLSQLLQPDSNSVREALAKSKPTSKLTRLVSTYFDHSETTSDFCLRLLLTILRARDLYAPLSRLLSVLPADGPPLSQAQCDRAYDLFLQFDSQENPFVLSHLHQLRDSFSHLKGDIQRDLRRCHSRIRMFRHATAGCAVISVAVIAAVAVVAVHAAIGFTAVAATPFCVPRQKRRELARLKQLEAAENGTLVVNDINTIDSLVDRLQTAVEADKAFVRIALERGRERHPIQQVLKELTKNQPVLEHLLGDLEQHIYFCFYSVNKARYALLKEICNHQNL</sequence>
<feature type="compositionally biased region" description="Polar residues" evidence="6">
    <location>
        <begin position="22"/>
        <end position="43"/>
    </location>
</feature>
<dbReference type="Pfam" id="PF05055">
    <property type="entry name" value="DUF677"/>
    <property type="match status" value="1"/>
</dbReference>
<organism evidence="8 9">
    <name type="scientific">Phaseolus angularis</name>
    <name type="common">Azuki bean</name>
    <name type="synonym">Vigna angularis</name>
    <dbReference type="NCBI Taxonomy" id="3914"/>
    <lineage>
        <taxon>Eukaryota</taxon>
        <taxon>Viridiplantae</taxon>
        <taxon>Streptophyta</taxon>
        <taxon>Embryophyta</taxon>
        <taxon>Tracheophyta</taxon>
        <taxon>Spermatophyta</taxon>
        <taxon>Magnoliopsida</taxon>
        <taxon>eudicotyledons</taxon>
        <taxon>Gunneridae</taxon>
        <taxon>Pentapetalae</taxon>
        <taxon>rosids</taxon>
        <taxon>fabids</taxon>
        <taxon>Fabales</taxon>
        <taxon>Fabaceae</taxon>
        <taxon>Papilionoideae</taxon>
        <taxon>50 kb inversion clade</taxon>
        <taxon>NPAAA clade</taxon>
        <taxon>indigoferoid/millettioid clade</taxon>
        <taxon>Phaseoleae</taxon>
        <taxon>Vigna</taxon>
    </lineage>
</organism>
<name>A0A8T0L029_PHAAN</name>
<dbReference type="Proteomes" id="UP000743370">
    <property type="component" value="Unassembled WGS sequence"/>
</dbReference>
<evidence type="ECO:0000256" key="5">
    <source>
        <dbReference type="ARBA" id="ARBA00023136"/>
    </source>
</evidence>
<evidence type="ECO:0000313" key="9">
    <source>
        <dbReference type="Proteomes" id="UP000743370"/>
    </source>
</evidence>